<keyword evidence="7" id="KW-0864">Zinc transport</keyword>
<keyword evidence="3" id="KW-0813">Transport</keyword>
<evidence type="ECO:0000313" key="15">
    <source>
        <dbReference type="EMBL" id="ELT95016.1"/>
    </source>
</evidence>
<evidence type="ECO:0000256" key="9">
    <source>
        <dbReference type="ARBA" id="ARBA00023065"/>
    </source>
</evidence>
<evidence type="ECO:0000256" key="11">
    <source>
        <dbReference type="ARBA" id="ARBA00023242"/>
    </source>
</evidence>
<keyword evidence="11" id="KW-0539">Nucleus</keyword>
<feature type="transmembrane region" description="Helical" evidence="13">
    <location>
        <begin position="294"/>
        <end position="318"/>
    </location>
</feature>
<dbReference type="PANTHER" id="PTHR13414">
    <property type="entry name" value="HUEL-CATION TRANSPORTER"/>
    <property type="match status" value="1"/>
</dbReference>
<dbReference type="Gene3D" id="1.20.1510.10">
    <property type="entry name" value="Cation efflux protein transmembrane domain"/>
    <property type="match status" value="1"/>
</dbReference>
<dbReference type="AlphaFoldDB" id="R7TU79"/>
<evidence type="ECO:0000256" key="3">
    <source>
        <dbReference type="ARBA" id="ARBA00022448"/>
    </source>
</evidence>
<dbReference type="EMBL" id="KB309238">
    <property type="protein sequence ID" value="ELT95016.1"/>
    <property type="molecule type" value="Genomic_DNA"/>
</dbReference>
<dbReference type="InterPro" id="IPR058533">
    <property type="entry name" value="Cation_efflux_TM"/>
</dbReference>
<name>R7TU79_CAPTE</name>
<proteinExistence type="predicted"/>
<dbReference type="EMBL" id="AMQN01012005">
    <property type="status" value="NOT_ANNOTATED_CDS"/>
    <property type="molecule type" value="Genomic_DNA"/>
</dbReference>
<dbReference type="Gene3D" id="3.90.530.10">
    <property type="entry name" value="XPA C-terminal domain"/>
    <property type="match status" value="1"/>
</dbReference>
<organism evidence="15">
    <name type="scientific">Capitella teleta</name>
    <name type="common">Polychaete worm</name>
    <dbReference type="NCBI Taxonomy" id="283909"/>
    <lineage>
        <taxon>Eukaryota</taxon>
        <taxon>Metazoa</taxon>
        <taxon>Spiralia</taxon>
        <taxon>Lophotrochozoa</taxon>
        <taxon>Annelida</taxon>
        <taxon>Polychaeta</taxon>
        <taxon>Sedentaria</taxon>
        <taxon>Scolecida</taxon>
        <taxon>Capitellidae</taxon>
        <taxon>Capitella</taxon>
    </lineage>
</organism>
<evidence type="ECO:0000256" key="4">
    <source>
        <dbReference type="ARBA" id="ARBA00022449"/>
    </source>
</evidence>
<feature type="transmembrane region" description="Helical" evidence="13">
    <location>
        <begin position="12"/>
        <end position="30"/>
    </location>
</feature>
<dbReference type="HOGENOM" id="CLU_021126_3_0_1"/>
<feature type="transmembrane region" description="Helical" evidence="13">
    <location>
        <begin position="248"/>
        <end position="273"/>
    </location>
</feature>
<dbReference type="GO" id="GO:0008324">
    <property type="term" value="F:monoatomic cation transmembrane transporter activity"/>
    <property type="evidence" value="ECO:0007669"/>
    <property type="project" value="InterPro"/>
</dbReference>
<evidence type="ECO:0000256" key="6">
    <source>
        <dbReference type="ARBA" id="ARBA00022833"/>
    </source>
</evidence>
<feature type="domain" description="Cation efflux protein transmembrane" evidence="14">
    <location>
        <begin position="155"/>
        <end position="354"/>
    </location>
</feature>
<dbReference type="GO" id="GO:0005634">
    <property type="term" value="C:nucleus"/>
    <property type="evidence" value="ECO:0007669"/>
    <property type="project" value="UniProtKB-SubCell"/>
</dbReference>
<keyword evidence="4" id="KW-0050">Antiport</keyword>
<dbReference type="GO" id="GO:0015297">
    <property type="term" value="F:antiporter activity"/>
    <property type="evidence" value="ECO:0007669"/>
    <property type="project" value="UniProtKB-KW"/>
</dbReference>
<evidence type="ECO:0000256" key="10">
    <source>
        <dbReference type="ARBA" id="ARBA00023136"/>
    </source>
</evidence>
<evidence type="ECO:0000256" key="1">
    <source>
        <dbReference type="ARBA" id="ARBA00004123"/>
    </source>
</evidence>
<gene>
    <name evidence="15" type="ORF">CAPTEDRAFT_183911</name>
</gene>
<evidence type="ECO:0000256" key="7">
    <source>
        <dbReference type="ARBA" id="ARBA00022906"/>
    </source>
</evidence>
<dbReference type="GO" id="GO:0031966">
    <property type="term" value="C:mitochondrial membrane"/>
    <property type="evidence" value="ECO:0007669"/>
    <property type="project" value="UniProtKB-SubCell"/>
</dbReference>
<reference evidence="17" key="1">
    <citation type="submission" date="2012-12" db="EMBL/GenBank/DDBJ databases">
        <authorList>
            <person name="Hellsten U."/>
            <person name="Grimwood J."/>
            <person name="Chapman J.A."/>
            <person name="Shapiro H."/>
            <person name="Aerts A."/>
            <person name="Otillar R.P."/>
            <person name="Terry A.Y."/>
            <person name="Boore J.L."/>
            <person name="Simakov O."/>
            <person name="Marletaz F."/>
            <person name="Cho S.-J."/>
            <person name="Edsinger-Gonzales E."/>
            <person name="Havlak P."/>
            <person name="Kuo D.-H."/>
            <person name="Larsson T."/>
            <person name="Lv J."/>
            <person name="Arendt D."/>
            <person name="Savage R."/>
            <person name="Osoegawa K."/>
            <person name="de Jong P."/>
            <person name="Lindberg D.R."/>
            <person name="Seaver E.C."/>
            <person name="Weisblat D.A."/>
            <person name="Putnam N.H."/>
            <person name="Grigoriev I.V."/>
            <person name="Rokhsar D.S."/>
        </authorList>
    </citation>
    <scope>NUCLEOTIDE SEQUENCE</scope>
    <source>
        <strain evidence="17">I ESC-2004</strain>
    </source>
</reference>
<dbReference type="OMA" id="HSMFSEC"/>
<feature type="transmembrane region" description="Helical" evidence="13">
    <location>
        <begin position="181"/>
        <end position="201"/>
    </location>
</feature>
<sequence>MKFPNQKVALNISLLKFINFFLFVLLPLDVPQRIKIDFSKTYTENIYITPVRAMLEFYIELSDLQDLPKKRRRSPYRGEVDITVYRRKDVEKKALEKWGSLDYIQKMKEQHAQTRTQMRLAKRSSFNSRPFMTFCNSLHSQHKETIFKTGTGQVILLAIGVNSANALMKLAAWYYTHSHSMFAEFIHSIADTMNQMLFYLSCYRYGWASIRNISSLISGVGIFFLGAGLSVYHGCMGLLHGAELVSPFWAFGVLGGALVSEGCTLALAVNQVIRSSKMEKMSPLNYVLHSRDPSTNVVLLEDFVAVLGILVAGGSLGLSYMGVSTLADPIGSITIGALLASVASFIIYTNAMALVGKSIPSDKRLLMVKLLENDRMIRAVHDVKATDMGGSYIRFKAEVDVDGKEITRSYLQGTDIDNLLEEVKQCKTTYDVENLFLRHGENIVDTIGGEVDRIEKNLKKNHPGIRHVDLELN</sequence>
<dbReference type="SUPFAM" id="SSF46955">
    <property type="entry name" value="Putative DNA-binding domain"/>
    <property type="match status" value="1"/>
</dbReference>
<dbReference type="InterPro" id="IPR040177">
    <property type="entry name" value="SLC30A9"/>
</dbReference>
<feature type="transmembrane region" description="Helical" evidence="13">
    <location>
        <begin position="330"/>
        <end position="355"/>
    </location>
</feature>
<keyword evidence="8 13" id="KW-1133">Transmembrane helix</keyword>
<evidence type="ECO:0000313" key="16">
    <source>
        <dbReference type="EnsemblMetazoa" id="CapteP183911"/>
    </source>
</evidence>
<evidence type="ECO:0000259" key="14">
    <source>
        <dbReference type="Pfam" id="PF01545"/>
    </source>
</evidence>
<evidence type="ECO:0000256" key="12">
    <source>
        <dbReference type="ARBA" id="ARBA00048349"/>
    </source>
</evidence>
<dbReference type="OrthoDB" id="435980at2759"/>
<dbReference type="STRING" id="283909.R7TU79"/>
<keyword evidence="6" id="KW-0862">Zinc</keyword>
<dbReference type="GO" id="GO:0005783">
    <property type="term" value="C:endoplasmic reticulum"/>
    <property type="evidence" value="ECO:0007669"/>
    <property type="project" value="UniProtKB-SubCell"/>
</dbReference>
<dbReference type="PANTHER" id="PTHR13414:SF9">
    <property type="entry name" value="PROTON-COUPLED ZINC ANTIPORTER SLC30A9, MITOCHONDRIAL"/>
    <property type="match status" value="1"/>
</dbReference>
<comment type="subcellular location">
    <subcellularLocation>
        <location evidence="2">Membrane</location>
        <topology evidence="2">Multi-pass membrane protein</topology>
    </subcellularLocation>
    <subcellularLocation>
        <location evidence="1">Nucleus</location>
    </subcellularLocation>
</comment>
<reference evidence="16" key="3">
    <citation type="submission" date="2015-06" db="UniProtKB">
        <authorList>
            <consortium name="EnsemblMetazoa"/>
        </authorList>
    </citation>
    <scope>IDENTIFICATION</scope>
</reference>
<keyword evidence="5 13" id="KW-0812">Transmembrane</keyword>
<dbReference type="InterPro" id="IPR009061">
    <property type="entry name" value="DNA-bd_dom_put_sf"/>
</dbReference>
<keyword evidence="9" id="KW-0406">Ion transport</keyword>
<dbReference type="InterPro" id="IPR027469">
    <property type="entry name" value="Cation_efflux_TMD_sf"/>
</dbReference>
<accession>R7TU79</accession>
<dbReference type="Proteomes" id="UP000014760">
    <property type="component" value="Unassembled WGS sequence"/>
</dbReference>
<dbReference type="Pfam" id="PF01545">
    <property type="entry name" value="Cation_efflux"/>
    <property type="match status" value="1"/>
</dbReference>
<evidence type="ECO:0000256" key="13">
    <source>
        <dbReference type="SAM" id="Phobius"/>
    </source>
</evidence>
<keyword evidence="10 13" id="KW-0472">Membrane</keyword>
<dbReference type="CDD" id="cd21078">
    <property type="entry name" value="NTD_ZNT9"/>
    <property type="match status" value="1"/>
</dbReference>
<dbReference type="EnsemblMetazoa" id="CapteT183911">
    <property type="protein sequence ID" value="CapteP183911"/>
    <property type="gene ID" value="CapteG183911"/>
</dbReference>
<protein>
    <recommendedName>
        <fullName evidence="14">Cation efflux protein transmembrane domain-containing protein</fullName>
    </recommendedName>
</protein>
<comment type="catalytic activity">
    <reaction evidence="12">
        <text>Zn(2+)(in) + 2 H(+)(out) = Zn(2+)(out) + 2 H(+)(in)</text>
        <dbReference type="Rhea" id="RHEA:72627"/>
        <dbReference type="ChEBI" id="CHEBI:15378"/>
        <dbReference type="ChEBI" id="CHEBI:29105"/>
    </reaction>
</comment>
<dbReference type="InterPro" id="IPR037129">
    <property type="entry name" value="XPA_sf"/>
</dbReference>
<evidence type="ECO:0000313" key="17">
    <source>
        <dbReference type="Proteomes" id="UP000014760"/>
    </source>
</evidence>
<feature type="transmembrane region" description="Helical" evidence="13">
    <location>
        <begin position="154"/>
        <end position="175"/>
    </location>
</feature>
<dbReference type="GO" id="GO:0006882">
    <property type="term" value="P:intracellular zinc ion homeostasis"/>
    <property type="evidence" value="ECO:0007669"/>
    <property type="project" value="TreeGrafter"/>
</dbReference>
<evidence type="ECO:0000256" key="5">
    <source>
        <dbReference type="ARBA" id="ARBA00022692"/>
    </source>
</evidence>
<evidence type="ECO:0000256" key="2">
    <source>
        <dbReference type="ARBA" id="ARBA00004141"/>
    </source>
</evidence>
<dbReference type="SUPFAM" id="SSF161111">
    <property type="entry name" value="Cation efflux protein transmembrane domain-like"/>
    <property type="match status" value="1"/>
</dbReference>
<feature type="transmembrane region" description="Helical" evidence="13">
    <location>
        <begin position="213"/>
        <end position="233"/>
    </location>
</feature>
<dbReference type="GO" id="GO:0006829">
    <property type="term" value="P:zinc ion transport"/>
    <property type="evidence" value="ECO:0007669"/>
    <property type="project" value="UniProtKB-KW"/>
</dbReference>
<evidence type="ECO:0000256" key="8">
    <source>
        <dbReference type="ARBA" id="ARBA00022989"/>
    </source>
</evidence>
<keyword evidence="17" id="KW-1185">Reference proteome</keyword>
<reference evidence="15 17" key="2">
    <citation type="journal article" date="2013" name="Nature">
        <title>Insights into bilaterian evolution from three spiralian genomes.</title>
        <authorList>
            <person name="Simakov O."/>
            <person name="Marletaz F."/>
            <person name="Cho S.J."/>
            <person name="Edsinger-Gonzales E."/>
            <person name="Havlak P."/>
            <person name="Hellsten U."/>
            <person name="Kuo D.H."/>
            <person name="Larsson T."/>
            <person name="Lv J."/>
            <person name="Arendt D."/>
            <person name="Savage R."/>
            <person name="Osoegawa K."/>
            <person name="de Jong P."/>
            <person name="Grimwood J."/>
            <person name="Chapman J.A."/>
            <person name="Shapiro H."/>
            <person name="Aerts A."/>
            <person name="Otillar R.P."/>
            <person name="Terry A.Y."/>
            <person name="Boore J.L."/>
            <person name="Grigoriev I.V."/>
            <person name="Lindberg D.R."/>
            <person name="Seaver E.C."/>
            <person name="Weisblat D.A."/>
            <person name="Putnam N.H."/>
            <person name="Rokhsar D.S."/>
        </authorList>
    </citation>
    <scope>NUCLEOTIDE SEQUENCE</scope>
    <source>
        <strain evidence="15 17">I ESC-2004</strain>
    </source>
</reference>
<dbReference type="FunCoup" id="R7TU79">
    <property type="interactions" value="1567"/>
</dbReference>